<evidence type="ECO:0000256" key="1">
    <source>
        <dbReference type="ARBA" id="ARBA00005775"/>
    </source>
</evidence>
<name>A0ABN9XUX7_9DINO</name>
<evidence type="ECO:0000313" key="5">
    <source>
        <dbReference type="EMBL" id="CAK0903853.1"/>
    </source>
</evidence>
<proteinExistence type="inferred from homology"/>
<dbReference type="InterPro" id="IPR016024">
    <property type="entry name" value="ARM-type_fold"/>
</dbReference>
<comment type="similarity">
    <text evidence="1">Belongs to the eukaryotic initiation factor 4G family.</text>
</comment>
<evidence type="ECO:0000256" key="4">
    <source>
        <dbReference type="SAM" id="MobiDB-lite"/>
    </source>
</evidence>
<dbReference type="PANTHER" id="PTHR23253">
    <property type="entry name" value="EUKARYOTIC TRANSLATION INITIATION FACTOR 4 GAMMA"/>
    <property type="match status" value="1"/>
</dbReference>
<keyword evidence="3" id="KW-0648">Protein biosynthesis</keyword>
<dbReference type="PANTHER" id="PTHR23253:SF9">
    <property type="entry name" value="EUKARYOTIC TRANSLATION INITIATION FACTOR 4 GAMMA 2"/>
    <property type="match status" value="1"/>
</dbReference>
<dbReference type="EMBL" id="CAUYUJ010021302">
    <property type="protein sequence ID" value="CAK0903853.1"/>
    <property type="molecule type" value="Genomic_DNA"/>
</dbReference>
<feature type="region of interest" description="Disordered" evidence="4">
    <location>
        <begin position="228"/>
        <end position="262"/>
    </location>
</feature>
<dbReference type="Proteomes" id="UP001189429">
    <property type="component" value="Unassembled WGS sequence"/>
</dbReference>
<sequence length="361" mass="38054">MYADLCARLEKDPRVAPAVDSQQHAFRRLLLNECQAAFERLLEPQAEGGPQDDEELLGRWQSCGDALESLAALLTVAGPTFDVESWALKQQVDAIFARVGELVATPALPARTRFLLRDVLDLRSAGWPSQAGAATKRPEPMTLCQDHMTLGQVRGSAGCTTVPPAAAAAAAARADAEPCPDRGSLRAAAAEFTPLARCGNLRSAAAEFTPAAQRGSLRAAAAEFIPAAKAPSPATPTTATPTSSAPASPKVAPRSGGPSELELASRPFSVRDFHRELSAVMKDLGVDRNVGVAVRRIRAQNVPKTHQAREFADVLTRAAEESRGPVRRSAFAFAAGLAASASDSAFGREECMAGVEAFFGE</sequence>
<feature type="non-terminal residue" evidence="5">
    <location>
        <position position="361"/>
    </location>
</feature>
<keyword evidence="6" id="KW-1185">Reference proteome</keyword>
<evidence type="ECO:0008006" key="7">
    <source>
        <dbReference type="Google" id="ProtNLM"/>
    </source>
</evidence>
<gene>
    <name evidence="5" type="ORF">PCOR1329_LOCUS80036</name>
</gene>
<evidence type="ECO:0000256" key="3">
    <source>
        <dbReference type="ARBA" id="ARBA00022917"/>
    </source>
</evidence>
<dbReference type="Gene3D" id="1.25.40.180">
    <property type="match status" value="2"/>
</dbReference>
<accession>A0ABN9XUX7</accession>
<feature type="compositionally biased region" description="Low complexity" evidence="4">
    <location>
        <begin position="228"/>
        <end position="253"/>
    </location>
</feature>
<dbReference type="SUPFAM" id="SSF48371">
    <property type="entry name" value="ARM repeat"/>
    <property type="match status" value="1"/>
</dbReference>
<protein>
    <recommendedName>
        <fullName evidence="7">MIF4G domain-containing protein</fullName>
    </recommendedName>
</protein>
<organism evidence="5 6">
    <name type="scientific">Prorocentrum cordatum</name>
    <dbReference type="NCBI Taxonomy" id="2364126"/>
    <lineage>
        <taxon>Eukaryota</taxon>
        <taxon>Sar</taxon>
        <taxon>Alveolata</taxon>
        <taxon>Dinophyceae</taxon>
        <taxon>Prorocentrales</taxon>
        <taxon>Prorocentraceae</taxon>
        <taxon>Prorocentrum</taxon>
    </lineage>
</organism>
<comment type="caution">
    <text evidence="5">The sequence shown here is derived from an EMBL/GenBank/DDBJ whole genome shotgun (WGS) entry which is preliminary data.</text>
</comment>
<evidence type="ECO:0000256" key="2">
    <source>
        <dbReference type="ARBA" id="ARBA00022540"/>
    </source>
</evidence>
<keyword evidence="2" id="KW-0396">Initiation factor</keyword>
<evidence type="ECO:0000313" key="6">
    <source>
        <dbReference type="Proteomes" id="UP001189429"/>
    </source>
</evidence>
<reference evidence="5" key="1">
    <citation type="submission" date="2023-10" db="EMBL/GenBank/DDBJ databases">
        <authorList>
            <person name="Chen Y."/>
            <person name="Shah S."/>
            <person name="Dougan E. K."/>
            <person name="Thang M."/>
            <person name="Chan C."/>
        </authorList>
    </citation>
    <scope>NUCLEOTIDE SEQUENCE [LARGE SCALE GENOMIC DNA]</scope>
</reference>